<reference evidence="3 4" key="1">
    <citation type="submission" date="2019-09" db="EMBL/GenBank/DDBJ databases">
        <title>Phylogeny of genus Pseudoclavibacter and closely related genus.</title>
        <authorList>
            <person name="Li Y."/>
        </authorList>
    </citation>
    <scope>NUCLEOTIDE SEQUENCE [LARGE SCALE GENOMIC DNA]</scope>
    <source>
        <strain evidence="3 4">THG-MD12</strain>
    </source>
</reference>
<feature type="transmembrane region" description="Helical" evidence="2">
    <location>
        <begin position="96"/>
        <end position="124"/>
    </location>
</feature>
<evidence type="ECO:0000313" key="3">
    <source>
        <dbReference type="EMBL" id="KAB1637745.1"/>
    </source>
</evidence>
<proteinExistence type="predicted"/>
<protein>
    <submittedName>
        <fullName evidence="3">Phage holin family protein</fullName>
    </submittedName>
</protein>
<evidence type="ECO:0000313" key="4">
    <source>
        <dbReference type="Proteomes" id="UP000490386"/>
    </source>
</evidence>
<keyword evidence="2" id="KW-0812">Transmembrane</keyword>
<dbReference type="AlphaFoldDB" id="A0A7J5B3U5"/>
<dbReference type="Pfam" id="PF07332">
    <property type="entry name" value="Phage_holin_3_6"/>
    <property type="match status" value="1"/>
</dbReference>
<sequence length="153" mass="16106">MSESSEKTPIRGPFPGIGRTRANPKSRASLGTLVTDVPKLLTKLVRDEVEQGKRELISTGTKYGIAVGLFAAAAFFALTLWAVLVTAAVLGLNTVFAPWLSALIVAGAFLLLVIVLGLAGYVALKRAGKLAPERTIASVKQDVNAVKGLGQYE</sequence>
<dbReference type="RefSeq" id="WP_104310828.1">
    <property type="nucleotide sequence ID" value="NZ_CANKVH010000013.1"/>
</dbReference>
<comment type="caution">
    <text evidence="3">The sequence shown here is derived from an EMBL/GenBank/DDBJ whole genome shotgun (WGS) entry which is preliminary data.</text>
</comment>
<gene>
    <name evidence="3" type="ORF">F8O03_11130</name>
</gene>
<name>A0A7J5B3U5_9MICO</name>
<dbReference type="Proteomes" id="UP000490386">
    <property type="component" value="Unassembled WGS sequence"/>
</dbReference>
<evidence type="ECO:0000256" key="1">
    <source>
        <dbReference type="SAM" id="MobiDB-lite"/>
    </source>
</evidence>
<evidence type="ECO:0000256" key="2">
    <source>
        <dbReference type="SAM" id="Phobius"/>
    </source>
</evidence>
<feature type="region of interest" description="Disordered" evidence="1">
    <location>
        <begin position="1"/>
        <end position="24"/>
    </location>
</feature>
<feature type="transmembrane region" description="Helical" evidence="2">
    <location>
        <begin position="63"/>
        <end position="90"/>
    </location>
</feature>
<keyword evidence="4" id="KW-1185">Reference proteome</keyword>
<dbReference type="EMBL" id="WBJX01000003">
    <property type="protein sequence ID" value="KAB1637745.1"/>
    <property type="molecule type" value="Genomic_DNA"/>
</dbReference>
<accession>A0A7J5B3U5</accession>
<keyword evidence="2" id="KW-1133">Transmembrane helix</keyword>
<dbReference type="OrthoDB" id="5118910at2"/>
<organism evidence="3 4">
    <name type="scientific">Pseudoclavibacter terrae</name>
    <dbReference type="NCBI Taxonomy" id="1530195"/>
    <lineage>
        <taxon>Bacteria</taxon>
        <taxon>Bacillati</taxon>
        <taxon>Actinomycetota</taxon>
        <taxon>Actinomycetes</taxon>
        <taxon>Micrococcales</taxon>
        <taxon>Microbacteriaceae</taxon>
        <taxon>Pseudoclavibacter</taxon>
    </lineage>
</organism>
<dbReference type="InterPro" id="IPR009937">
    <property type="entry name" value="Phage_holin_3_6"/>
</dbReference>
<keyword evidence="2" id="KW-0472">Membrane</keyword>